<dbReference type="OrthoDB" id="6339427at2759"/>
<feature type="transmembrane region" description="Helical" evidence="8">
    <location>
        <begin position="323"/>
        <end position="346"/>
    </location>
</feature>
<dbReference type="PROSITE" id="PS00216">
    <property type="entry name" value="SUGAR_TRANSPORT_1"/>
    <property type="match status" value="1"/>
</dbReference>
<gene>
    <name evidence="10" type="ORF">CAPTEDRAFT_175747</name>
</gene>
<dbReference type="InterPro" id="IPR003663">
    <property type="entry name" value="Sugar/inositol_transpt"/>
</dbReference>
<evidence type="ECO:0000256" key="4">
    <source>
        <dbReference type="ARBA" id="ARBA00022692"/>
    </source>
</evidence>
<keyword evidence="12" id="KW-1185">Reference proteome</keyword>
<evidence type="ECO:0000256" key="8">
    <source>
        <dbReference type="SAM" id="Phobius"/>
    </source>
</evidence>
<feature type="domain" description="Major facilitator superfamily (MFS) profile" evidence="9">
    <location>
        <begin position="42"/>
        <end position="560"/>
    </location>
</feature>
<protein>
    <recommendedName>
        <fullName evidence="9">Major facilitator superfamily (MFS) profile domain-containing protein</fullName>
    </recommendedName>
</protein>
<dbReference type="EMBL" id="KB305766">
    <property type="protein sequence ID" value="ELU00716.1"/>
    <property type="molecule type" value="Genomic_DNA"/>
</dbReference>
<keyword evidence="6 8" id="KW-0472">Membrane</keyword>
<dbReference type="FunFam" id="1.20.1250.20:FF:000177">
    <property type="entry name" value="proton myo-inositol cotransporter isoform X1"/>
    <property type="match status" value="1"/>
</dbReference>
<dbReference type="InterPro" id="IPR036259">
    <property type="entry name" value="MFS_trans_sf"/>
</dbReference>
<evidence type="ECO:0000256" key="1">
    <source>
        <dbReference type="ARBA" id="ARBA00004141"/>
    </source>
</evidence>
<dbReference type="InterPro" id="IPR050814">
    <property type="entry name" value="Myo-inositol_Transporter"/>
</dbReference>
<reference evidence="12" key="1">
    <citation type="submission" date="2012-12" db="EMBL/GenBank/DDBJ databases">
        <authorList>
            <person name="Hellsten U."/>
            <person name="Grimwood J."/>
            <person name="Chapman J.A."/>
            <person name="Shapiro H."/>
            <person name="Aerts A."/>
            <person name="Otillar R.P."/>
            <person name="Terry A.Y."/>
            <person name="Boore J.L."/>
            <person name="Simakov O."/>
            <person name="Marletaz F."/>
            <person name="Cho S.-J."/>
            <person name="Edsinger-Gonzales E."/>
            <person name="Havlak P."/>
            <person name="Kuo D.-H."/>
            <person name="Larsson T."/>
            <person name="Lv J."/>
            <person name="Arendt D."/>
            <person name="Savage R."/>
            <person name="Osoegawa K."/>
            <person name="de Jong P."/>
            <person name="Lindberg D.R."/>
            <person name="Seaver E.C."/>
            <person name="Weisblat D.A."/>
            <person name="Putnam N.H."/>
            <person name="Grigoriev I.V."/>
            <person name="Rokhsar D.S."/>
        </authorList>
    </citation>
    <scope>NUCLEOTIDE SEQUENCE</scope>
    <source>
        <strain evidence="12">I ESC-2004</strain>
    </source>
</reference>
<evidence type="ECO:0000256" key="3">
    <source>
        <dbReference type="ARBA" id="ARBA00022448"/>
    </source>
</evidence>
<dbReference type="PANTHER" id="PTHR48020:SF12">
    <property type="entry name" value="PROTON MYO-INOSITOL COTRANSPORTER"/>
    <property type="match status" value="1"/>
</dbReference>
<keyword evidence="5 8" id="KW-1133">Transmembrane helix</keyword>
<evidence type="ECO:0000256" key="2">
    <source>
        <dbReference type="ARBA" id="ARBA00010992"/>
    </source>
</evidence>
<dbReference type="EnsemblMetazoa" id="CapteT175747">
    <property type="protein sequence ID" value="CapteP175747"/>
    <property type="gene ID" value="CapteG175747"/>
</dbReference>
<evidence type="ECO:0000313" key="12">
    <source>
        <dbReference type="Proteomes" id="UP000014760"/>
    </source>
</evidence>
<dbReference type="GO" id="GO:0016324">
    <property type="term" value="C:apical plasma membrane"/>
    <property type="evidence" value="ECO:0007669"/>
    <property type="project" value="TreeGrafter"/>
</dbReference>
<dbReference type="InterPro" id="IPR005828">
    <property type="entry name" value="MFS_sugar_transport-like"/>
</dbReference>
<reference evidence="10 12" key="2">
    <citation type="journal article" date="2013" name="Nature">
        <title>Insights into bilaterian evolution from three spiralian genomes.</title>
        <authorList>
            <person name="Simakov O."/>
            <person name="Marletaz F."/>
            <person name="Cho S.J."/>
            <person name="Edsinger-Gonzales E."/>
            <person name="Havlak P."/>
            <person name="Hellsten U."/>
            <person name="Kuo D.H."/>
            <person name="Larsson T."/>
            <person name="Lv J."/>
            <person name="Arendt D."/>
            <person name="Savage R."/>
            <person name="Osoegawa K."/>
            <person name="de Jong P."/>
            <person name="Grimwood J."/>
            <person name="Chapman J.A."/>
            <person name="Shapiro H."/>
            <person name="Aerts A."/>
            <person name="Otillar R.P."/>
            <person name="Terry A.Y."/>
            <person name="Boore J.L."/>
            <person name="Grigoriev I.V."/>
            <person name="Lindberg D.R."/>
            <person name="Seaver E.C."/>
            <person name="Weisblat D.A."/>
            <person name="Putnam N.H."/>
            <person name="Rokhsar D.S."/>
        </authorList>
    </citation>
    <scope>NUCLEOTIDE SEQUENCE</scope>
    <source>
        <strain evidence="10 12">I ESC-2004</strain>
    </source>
</reference>
<dbReference type="PROSITE" id="PS50850">
    <property type="entry name" value="MFS"/>
    <property type="match status" value="1"/>
</dbReference>
<feature type="transmembrane region" description="Helical" evidence="8">
    <location>
        <begin position="538"/>
        <end position="557"/>
    </location>
</feature>
<organism evidence="10">
    <name type="scientific">Capitella teleta</name>
    <name type="common">Polychaete worm</name>
    <dbReference type="NCBI Taxonomy" id="283909"/>
    <lineage>
        <taxon>Eukaryota</taxon>
        <taxon>Metazoa</taxon>
        <taxon>Spiralia</taxon>
        <taxon>Lophotrochozoa</taxon>
        <taxon>Annelida</taxon>
        <taxon>Polychaeta</taxon>
        <taxon>Sedentaria</taxon>
        <taxon>Scolecida</taxon>
        <taxon>Capitellidae</taxon>
        <taxon>Capitella</taxon>
    </lineage>
</organism>
<evidence type="ECO:0000313" key="11">
    <source>
        <dbReference type="EnsemblMetazoa" id="CapteP175747"/>
    </source>
</evidence>
<dbReference type="CDD" id="cd17360">
    <property type="entry name" value="MFS_HMIT_like"/>
    <property type="match status" value="1"/>
</dbReference>
<feature type="transmembrane region" description="Helical" evidence="8">
    <location>
        <begin position="467"/>
        <end position="491"/>
    </location>
</feature>
<dbReference type="PANTHER" id="PTHR48020">
    <property type="entry name" value="PROTON MYO-INOSITOL COTRANSPORTER"/>
    <property type="match status" value="1"/>
</dbReference>
<feature type="transmembrane region" description="Helical" evidence="8">
    <location>
        <begin position="286"/>
        <end position="308"/>
    </location>
</feature>
<reference evidence="11" key="3">
    <citation type="submission" date="2015-06" db="UniProtKB">
        <authorList>
            <consortium name="EnsemblMetazoa"/>
        </authorList>
    </citation>
    <scope>IDENTIFICATION</scope>
</reference>
<dbReference type="Pfam" id="PF00083">
    <property type="entry name" value="Sugar_tr"/>
    <property type="match status" value="2"/>
</dbReference>
<accession>R7U3K5</accession>
<feature type="transmembrane region" description="Helical" evidence="8">
    <location>
        <begin position="512"/>
        <end position="532"/>
    </location>
</feature>
<dbReference type="Proteomes" id="UP000014760">
    <property type="component" value="Unassembled WGS sequence"/>
</dbReference>
<feature type="transmembrane region" description="Helical" evidence="8">
    <location>
        <begin position="75"/>
        <end position="96"/>
    </location>
</feature>
<comment type="similarity">
    <text evidence="2 7">Belongs to the major facilitator superfamily. Sugar transporter (TC 2.A.1.1) family.</text>
</comment>
<feature type="transmembrane region" description="Helical" evidence="8">
    <location>
        <begin position="133"/>
        <end position="154"/>
    </location>
</feature>
<dbReference type="PRINTS" id="PR00171">
    <property type="entry name" value="SUGRTRNSPORT"/>
</dbReference>
<keyword evidence="4 8" id="KW-0812">Transmembrane</keyword>
<dbReference type="AlphaFoldDB" id="R7U3K5"/>
<evidence type="ECO:0000259" key="9">
    <source>
        <dbReference type="PROSITE" id="PS50850"/>
    </source>
</evidence>
<name>R7U3K5_CAPTE</name>
<evidence type="ECO:0000313" key="10">
    <source>
        <dbReference type="EMBL" id="ELU00716.1"/>
    </source>
</evidence>
<dbReference type="OMA" id="ETGWRWM"/>
<dbReference type="SUPFAM" id="SSF103473">
    <property type="entry name" value="MFS general substrate transporter"/>
    <property type="match status" value="1"/>
</dbReference>
<evidence type="ECO:0000256" key="6">
    <source>
        <dbReference type="ARBA" id="ARBA00023136"/>
    </source>
</evidence>
<dbReference type="FunFam" id="1.20.1250.20:FF:000780">
    <property type="entry name" value="Proton myo-inositol cotransporter"/>
    <property type="match status" value="1"/>
</dbReference>
<keyword evidence="3 7" id="KW-0813">Transport</keyword>
<dbReference type="NCBIfam" id="TIGR00879">
    <property type="entry name" value="SP"/>
    <property type="match status" value="1"/>
</dbReference>
<feature type="transmembrane region" description="Helical" evidence="8">
    <location>
        <begin position="166"/>
        <end position="184"/>
    </location>
</feature>
<dbReference type="Gene3D" id="1.20.1250.20">
    <property type="entry name" value="MFS general substrate transporter like domains"/>
    <property type="match status" value="2"/>
</dbReference>
<dbReference type="InterPro" id="IPR020846">
    <property type="entry name" value="MFS_dom"/>
</dbReference>
<evidence type="ECO:0000256" key="5">
    <source>
        <dbReference type="ARBA" id="ARBA00022989"/>
    </source>
</evidence>
<feature type="transmembrane region" description="Helical" evidence="8">
    <location>
        <begin position="353"/>
        <end position="375"/>
    </location>
</feature>
<dbReference type="EMBL" id="AMQN01001796">
    <property type="status" value="NOT_ANNOTATED_CDS"/>
    <property type="molecule type" value="Genomic_DNA"/>
</dbReference>
<dbReference type="STRING" id="283909.R7U3K5"/>
<sequence length="576" mass="62684">MPTHYTITGVNDPTAANRGRGIPHIIASDNPIQQSTSFVYLLTFLSAIGGLLFGYDTGVISGAMILLRDQFHLTTFWQELVVSVTIATAAIFAFLGGFLTEKFGRRPIIVVSSFVFTIGAIVLGTAYNREMLLIGRGIVGMGIGLSSMAIPMYIAENAPCHLRGRLVTMNNIFITGGQLIASLIDGAFSYDKINGWRYMLGLAGVPAAIQFVAFIFMPESARWLVGKGRISQAGEVLKKIRGTENIDHELEEIRSSYAEAHACTSEAEGSSSTFVRALKTPHVRRALIVGCGLQLFQQICGINTVMYYSATIIKMSGVKDASLAIWLSSLTAGVNFIFTFVGLYLVERMGRRRLTLFSVVGVTISLAVLAIGFQITAIRSPRVTFDEGMNSTSYDCDRFSTCDGCVSSPDCGFCFLPSSSGPMNASCVTSLHSDTGNPVSSFAESGRCALNSTSQTDWAYDYCPSSMAWMSTFGLVLYLAFFAPGMGPMPWTINSEIYPLWARSTGNSLSTATNWIANLVVSMTFLSLLEALTKYGAFWLYSVLSLLGTIFFFALLPETRGLSLEHMEALFMKPWC</sequence>
<dbReference type="InterPro" id="IPR005829">
    <property type="entry name" value="Sugar_transporter_CS"/>
</dbReference>
<feature type="transmembrane region" description="Helical" evidence="8">
    <location>
        <begin position="108"/>
        <end position="127"/>
    </location>
</feature>
<dbReference type="GO" id="GO:0005366">
    <property type="term" value="F:myo-inositol:proton symporter activity"/>
    <property type="evidence" value="ECO:0007669"/>
    <property type="project" value="TreeGrafter"/>
</dbReference>
<feature type="transmembrane region" description="Helical" evidence="8">
    <location>
        <begin position="38"/>
        <end position="55"/>
    </location>
</feature>
<dbReference type="PROSITE" id="PS00217">
    <property type="entry name" value="SUGAR_TRANSPORT_2"/>
    <property type="match status" value="1"/>
</dbReference>
<evidence type="ECO:0000256" key="7">
    <source>
        <dbReference type="RuleBase" id="RU003346"/>
    </source>
</evidence>
<dbReference type="HOGENOM" id="CLU_001265_30_5_1"/>
<comment type="subcellular location">
    <subcellularLocation>
        <location evidence="1">Membrane</location>
        <topology evidence="1">Multi-pass membrane protein</topology>
    </subcellularLocation>
</comment>
<feature type="transmembrane region" description="Helical" evidence="8">
    <location>
        <begin position="196"/>
        <end position="217"/>
    </location>
</feature>
<proteinExistence type="inferred from homology"/>